<evidence type="ECO:0000256" key="7">
    <source>
        <dbReference type="ARBA" id="ARBA00023054"/>
    </source>
</evidence>
<dbReference type="PANTHER" id="PTHR42650">
    <property type="entry name" value="TAIL-ANCHORED PROTEIN INSERTION RECEPTOR WRB"/>
    <property type="match status" value="1"/>
</dbReference>
<dbReference type="AlphaFoldDB" id="A0AAN6D4F1"/>
<sequence>MQLQTLFLVVTGLTILSNLVSLVTKERIQGAVYVVFLRLFLTGEYNKLMKLRSEQLAINKERNAISAQDNYAKWTKLNRKYDALAEEIKKQEHALSSQKSLIDNYVSRALQLLTTLPINALKLWYARKSLFYTRPGTFPWIIDAVIINLPFLPRGSVGIYVWCFCVNRVFWILVDFVKVLTEPRPLPPSKEKAN</sequence>
<dbReference type="InterPro" id="IPR029012">
    <property type="entry name" value="Helix_hairpin_bin_sf"/>
</dbReference>
<dbReference type="GO" id="GO:0005789">
    <property type="term" value="C:endoplasmic reticulum membrane"/>
    <property type="evidence" value="ECO:0007669"/>
    <property type="project" value="UniProtKB-SubCell"/>
</dbReference>
<keyword evidence="3" id="KW-0813">Transport</keyword>
<evidence type="ECO:0000256" key="4">
    <source>
        <dbReference type="ARBA" id="ARBA00022692"/>
    </source>
</evidence>
<keyword evidence="9" id="KW-0732">Signal</keyword>
<dbReference type="Pfam" id="PF04420">
    <property type="entry name" value="CHD5"/>
    <property type="match status" value="1"/>
</dbReference>
<keyword evidence="7" id="KW-0175">Coiled coil</keyword>
<evidence type="ECO:0000256" key="8">
    <source>
        <dbReference type="ARBA" id="ARBA00023136"/>
    </source>
</evidence>
<dbReference type="GO" id="GO:0043529">
    <property type="term" value="C:GET complex"/>
    <property type="evidence" value="ECO:0007669"/>
    <property type="project" value="TreeGrafter"/>
</dbReference>
<feature type="signal peptide" evidence="9">
    <location>
        <begin position="1"/>
        <end position="25"/>
    </location>
</feature>
<evidence type="ECO:0000256" key="5">
    <source>
        <dbReference type="ARBA" id="ARBA00022824"/>
    </source>
</evidence>
<comment type="subcellular location">
    <subcellularLocation>
        <location evidence="1">Endoplasmic reticulum membrane</location>
        <topology evidence="1">Multi-pass membrane protein</topology>
    </subcellularLocation>
</comment>
<comment type="caution">
    <text evidence="10">The sequence shown here is derived from an EMBL/GenBank/DDBJ whole genome shotgun (WGS) entry which is preliminary data.</text>
</comment>
<dbReference type="EMBL" id="JAHLUH010000009">
    <property type="protein sequence ID" value="KAG7726573.1"/>
    <property type="molecule type" value="Genomic_DNA"/>
</dbReference>
<proteinExistence type="inferred from homology"/>
<organism evidence="10 11">
    <name type="scientific">Ogataea haglerorum</name>
    <dbReference type="NCBI Taxonomy" id="1937702"/>
    <lineage>
        <taxon>Eukaryota</taxon>
        <taxon>Fungi</taxon>
        <taxon>Dikarya</taxon>
        <taxon>Ascomycota</taxon>
        <taxon>Saccharomycotina</taxon>
        <taxon>Pichiomycetes</taxon>
        <taxon>Pichiales</taxon>
        <taxon>Pichiaceae</taxon>
        <taxon>Ogataea</taxon>
    </lineage>
</organism>
<evidence type="ECO:0000313" key="10">
    <source>
        <dbReference type="EMBL" id="KAG7726573.1"/>
    </source>
</evidence>
<accession>A0AAN6D4F1</accession>
<keyword evidence="6" id="KW-1133">Transmembrane helix</keyword>
<dbReference type="PANTHER" id="PTHR42650:SF1">
    <property type="entry name" value="GUIDED ENTRY OF TAIL-ANCHORED PROTEINS FACTOR 1"/>
    <property type="match status" value="1"/>
</dbReference>
<dbReference type="GO" id="GO:0043495">
    <property type="term" value="F:protein-membrane adaptor activity"/>
    <property type="evidence" value="ECO:0007669"/>
    <property type="project" value="TreeGrafter"/>
</dbReference>
<protein>
    <recommendedName>
        <fullName evidence="12">Guided entry of tail-anchored proteins 1</fullName>
    </recommendedName>
</protein>
<keyword evidence="5" id="KW-0256">Endoplasmic reticulum</keyword>
<dbReference type="Proteomes" id="UP000738402">
    <property type="component" value="Unassembled WGS sequence"/>
</dbReference>
<reference evidence="10" key="1">
    <citation type="journal article" date="2021" name="G3 (Bethesda)">
        <title>Genomic diversity, chromosomal rearrangements, and interspecies hybridization in the ogataea polymorpha species complex.</title>
        <authorList>
            <person name="Hanson S.J."/>
            <person name="Cinneide E.O."/>
            <person name="Salzberg L.I."/>
            <person name="Wolfe K.H."/>
            <person name="McGowan J."/>
            <person name="Fitzpatrick D.A."/>
            <person name="Matlin K."/>
        </authorList>
    </citation>
    <scope>NUCLEOTIDE SEQUENCE</scope>
    <source>
        <strain evidence="10">83-405-1</strain>
    </source>
</reference>
<evidence type="ECO:0000256" key="3">
    <source>
        <dbReference type="ARBA" id="ARBA00022448"/>
    </source>
</evidence>
<gene>
    <name evidence="10" type="ORF">KL933_003504</name>
</gene>
<evidence type="ECO:0000313" key="11">
    <source>
        <dbReference type="Proteomes" id="UP000738402"/>
    </source>
</evidence>
<name>A0AAN6D4F1_9ASCO</name>
<dbReference type="InterPro" id="IPR028945">
    <property type="entry name" value="Get1"/>
</dbReference>
<evidence type="ECO:0008006" key="12">
    <source>
        <dbReference type="Google" id="ProtNLM"/>
    </source>
</evidence>
<evidence type="ECO:0000256" key="1">
    <source>
        <dbReference type="ARBA" id="ARBA00004477"/>
    </source>
</evidence>
<keyword evidence="4" id="KW-0812">Transmembrane</keyword>
<comment type="similarity">
    <text evidence="2">Belongs to the WRB/GET1 family.</text>
</comment>
<keyword evidence="8" id="KW-0472">Membrane</keyword>
<dbReference type="Gene3D" id="1.10.287.660">
    <property type="entry name" value="Helix hairpin bin"/>
    <property type="match status" value="1"/>
</dbReference>
<dbReference type="GO" id="GO:0071816">
    <property type="term" value="P:tail-anchored membrane protein insertion into ER membrane"/>
    <property type="evidence" value="ECO:0007669"/>
    <property type="project" value="InterPro"/>
</dbReference>
<evidence type="ECO:0000256" key="9">
    <source>
        <dbReference type="SAM" id="SignalP"/>
    </source>
</evidence>
<evidence type="ECO:0000256" key="6">
    <source>
        <dbReference type="ARBA" id="ARBA00022989"/>
    </source>
</evidence>
<feature type="chain" id="PRO_5042842446" description="Guided entry of tail-anchored proteins 1" evidence="9">
    <location>
        <begin position="26"/>
        <end position="194"/>
    </location>
</feature>
<evidence type="ECO:0000256" key="2">
    <source>
        <dbReference type="ARBA" id="ARBA00010799"/>
    </source>
</evidence>